<feature type="compositionally biased region" description="Basic and acidic residues" evidence="1">
    <location>
        <begin position="25"/>
        <end position="38"/>
    </location>
</feature>
<protein>
    <recommendedName>
        <fullName evidence="4">Nucleic-acid-binding protein from mobile element jockey</fullName>
    </recommendedName>
</protein>
<accession>A0A151JCR5</accession>
<evidence type="ECO:0000313" key="2">
    <source>
        <dbReference type="EMBL" id="KYN23207.1"/>
    </source>
</evidence>
<evidence type="ECO:0000313" key="3">
    <source>
        <dbReference type="Proteomes" id="UP000078492"/>
    </source>
</evidence>
<reference evidence="2 3" key="1">
    <citation type="submission" date="2015-09" db="EMBL/GenBank/DDBJ databases">
        <title>Trachymyrmex cornetzi WGS genome.</title>
        <authorList>
            <person name="Nygaard S."/>
            <person name="Hu H."/>
            <person name="Boomsma J."/>
            <person name="Zhang G."/>
        </authorList>
    </citation>
    <scope>NUCLEOTIDE SEQUENCE [LARGE SCALE GENOMIC DNA]</scope>
    <source>
        <strain evidence="2">Tcor2-1</strain>
        <tissue evidence="2">Whole body</tissue>
    </source>
</reference>
<organism evidence="2 3">
    <name type="scientific">Trachymyrmex cornetzi</name>
    <dbReference type="NCBI Taxonomy" id="471704"/>
    <lineage>
        <taxon>Eukaryota</taxon>
        <taxon>Metazoa</taxon>
        <taxon>Ecdysozoa</taxon>
        <taxon>Arthropoda</taxon>
        <taxon>Hexapoda</taxon>
        <taxon>Insecta</taxon>
        <taxon>Pterygota</taxon>
        <taxon>Neoptera</taxon>
        <taxon>Endopterygota</taxon>
        <taxon>Hymenoptera</taxon>
        <taxon>Apocrita</taxon>
        <taxon>Aculeata</taxon>
        <taxon>Formicoidea</taxon>
        <taxon>Formicidae</taxon>
        <taxon>Myrmicinae</taxon>
        <taxon>Trachymyrmex</taxon>
    </lineage>
</organism>
<feature type="region of interest" description="Disordered" evidence="1">
    <location>
        <begin position="1"/>
        <end position="65"/>
    </location>
</feature>
<evidence type="ECO:0000256" key="1">
    <source>
        <dbReference type="SAM" id="MobiDB-lite"/>
    </source>
</evidence>
<gene>
    <name evidence="2" type="ORF">ALC57_04384</name>
</gene>
<sequence>MVGALKRGHPTTDDDSTANSHSVRVPHDSMKARSKPSDPDTSVKGISNHSATQCTNKVAPKGDKSISDNAVSVKRLKYNAFSRSLYVVMLRSKSDNTSSKKRMSLVKISGILNKCNIKFNQVVKYSRDTWKVTFLSKSVANSALTNKLLEEAGIVTFIPRFKISRKVVIKEIPKDMSLDEVKKIVEEENSNVVISNLFRSIRRNRSTREFEDSEAVCLEIRGESLRDKIIIWKAVLPVSPYVQSVRIYFKCGHTGYISKYCEEPEACLNCAGDHRSSREAPCGLEKKCINCSGPHNTTDRNCPVLKKHMEIAKVMAFDNLSFLEARSLVERNINSSRVVPVKSLRNFSRLPDMDSTAYETQRSYPELLNDFPWYKSVLSSSNNEGVKKVLSDIIERVLTDKDAEVLRE</sequence>
<name>A0A151JCR5_9HYME</name>
<keyword evidence="3" id="KW-1185">Reference proteome</keyword>
<dbReference type="Proteomes" id="UP000078492">
    <property type="component" value="Unassembled WGS sequence"/>
</dbReference>
<dbReference type="AlphaFoldDB" id="A0A151JCR5"/>
<proteinExistence type="predicted"/>
<dbReference type="EMBL" id="KQ979050">
    <property type="protein sequence ID" value="KYN23207.1"/>
    <property type="molecule type" value="Genomic_DNA"/>
</dbReference>
<evidence type="ECO:0008006" key="4">
    <source>
        <dbReference type="Google" id="ProtNLM"/>
    </source>
</evidence>
<feature type="compositionally biased region" description="Polar residues" evidence="1">
    <location>
        <begin position="44"/>
        <end position="56"/>
    </location>
</feature>